<keyword evidence="3" id="KW-1185">Reference proteome</keyword>
<protein>
    <recommendedName>
        <fullName evidence="4">Secreted protein</fullName>
    </recommendedName>
</protein>
<name>A0A9W7GHD6_9STRA</name>
<feature type="signal peptide" evidence="1">
    <location>
        <begin position="1"/>
        <end position="17"/>
    </location>
</feature>
<gene>
    <name evidence="2" type="ORF">TrCOL_g4192</name>
</gene>
<dbReference type="Proteomes" id="UP001165065">
    <property type="component" value="Unassembled WGS sequence"/>
</dbReference>
<comment type="caution">
    <text evidence="2">The sequence shown here is derived from an EMBL/GenBank/DDBJ whole genome shotgun (WGS) entry which is preliminary data.</text>
</comment>
<dbReference type="EMBL" id="BRYA01000225">
    <property type="protein sequence ID" value="GMI44781.1"/>
    <property type="molecule type" value="Genomic_DNA"/>
</dbReference>
<evidence type="ECO:0000256" key="1">
    <source>
        <dbReference type="SAM" id="SignalP"/>
    </source>
</evidence>
<reference evidence="3" key="1">
    <citation type="journal article" date="2023" name="Commun. Biol.">
        <title>Genome analysis of Parmales, the sister group of diatoms, reveals the evolutionary specialization of diatoms from phago-mixotrophs to photoautotrophs.</title>
        <authorList>
            <person name="Ban H."/>
            <person name="Sato S."/>
            <person name="Yoshikawa S."/>
            <person name="Yamada K."/>
            <person name="Nakamura Y."/>
            <person name="Ichinomiya M."/>
            <person name="Sato N."/>
            <person name="Blanc-Mathieu R."/>
            <person name="Endo H."/>
            <person name="Kuwata A."/>
            <person name="Ogata H."/>
        </authorList>
    </citation>
    <scope>NUCLEOTIDE SEQUENCE [LARGE SCALE GENOMIC DNA]</scope>
</reference>
<evidence type="ECO:0000313" key="3">
    <source>
        <dbReference type="Proteomes" id="UP001165065"/>
    </source>
</evidence>
<feature type="chain" id="PRO_5040825406" description="Secreted protein" evidence="1">
    <location>
        <begin position="18"/>
        <end position="83"/>
    </location>
</feature>
<organism evidence="2 3">
    <name type="scientific">Triparma columacea</name>
    <dbReference type="NCBI Taxonomy" id="722753"/>
    <lineage>
        <taxon>Eukaryota</taxon>
        <taxon>Sar</taxon>
        <taxon>Stramenopiles</taxon>
        <taxon>Ochrophyta</taxon>
        <taxon>Bolidophyceae</taxon>
        <taxon>Parmales</taxon>
        <taxon>Triparmaceae</taxon>
        <taxon>Triparma</taxon>
    </lineage>
</organism>
<evidence type="ECO:0000313" key="2">
    <source>
        <dbReference type="EMBL" id="GMI44781.1"/>
    </source>
</evidence>
<sequence length="83" mass="9595">MMLVLMWLALCIHVIKALMMETLTTLTKRRASFAPARTRIFFCEFEGLRARSERWIKRERESSDGVGEGSLKDDFLADILDIS</sequence>
<dbReference type="AlphaFoldDB" id="A0A9W7GHD6"/>
<accession>A0A9W7GHD6</accession>
<evidence type="ECO:0008006" key="4">
    <source>
        <dbReference type="Google" id="ProtNLM"/>
    </source>
</evidence>
<proteinExistence type="predicted"/>
<keyword evidence="1" id="KW-0732">Signal</keyword>